<dbReference type="EMBL" id="JACEEZ010017623">
    <property type="protein sequence ID" value="KAG0717417.1"/>
    <property type="molecule type" value="Genomic_DNA"/>
</dbReference>
<dbReference type="Proteomes" id="UP000770661">
    <property type="component" value="Unassembled WGS sequence"/>
</dbReference>
<organism evidence="1 2">
    <name type="scientific">Chionoecetes opilio</name>
    <name type="common">Atlantic snow crab</name>
    <name type="synonym">Cancer opilio</name>
    <dbReference type="NCBI Taxonomy" id="41210"/>
    <lineage>
        <taxon>Eukaryota</taxon>
        <taxon>Metazoa</taxon>
        <taxon>Ecdysozoa</taxon>
        <taxon>Arthropoda</taxon>
        <taxon>Crustacea</taxon>
        <taxon>Multicrustacea</taxon>
        <taxon>Malacostraca</taxon>
        <taxon>Eumalacostraca</taxon>
        <taxon>Eucarida</taxon>
        <taxon>Decapoda</taxon>
        <taxon>Pleocyemata</taxon>
        <taxon>Brachyura</taxon>
        <taxon>Eubrachyura</taxon>
        <taxon>Majoidea</taxon>
        <taxon>Majidae</taxon>
        <taxon>Chionoecetes</taxon>
    </lineage>
</organism>
<dbReference type="OrthoDB" id="8066856at2759"/>
<keyword evidence="2" id="KW-1185">Reference proteome</keyword>
<name>A0A8J4Y087_CHIOP</name>
<dbReference type="AlphaFoldDB" id="A0A8J4Y087"/>
<accession>A0A8J4Y087</accession>
<evidence type="ECO:0000313" key="1">
    <source>
        <dbReference type="EMBL" id="KAG0717417.1"/>
    </source>
</evidence>
<comment type="caution">
    <text evidence="1">The sequence shown here is derived from an EMBL/GenBank/DDBJ whole genome shotgun (WGS) entry which is preliminary data.</text>
</comment>
<evidence type="ECO:0000313" key="2">
    <source>
        <dbReference type="Proteomes" id="UP000770661"/>
    </source>
</evidence>
<gene>
    <name evidence="1" type="ORF">GWK47_054501</name>
</gene>
<protein>
    <submittedName>
        <fullName evidence="1">Uncharacterized protein</fullName>
    </submittedName>
</protein>
<reference evidence="1" key="1">
    <citation type="submission" date="2020-07" db="EMBL/GenBank/DDBJ databases">
        <title>The High-quality genome of the commercially important snow crab, Chionoecetes opilio.</title>
        <authorList>
            <person name="Jeong J.-H."/>
            <person name="Ryu S."/>
        </authorList>
    </citation>
    <scope>NUCLEOTIDE SEQUENCE</scope>
    <source>
        <strain evidence="1">MADBK_172401_WGS</strain>
        <tissue evidence="1">Digestive gland</tissue>
    </source>
</reference>
<sequence>MPCVLSDITHLSAVPVRCCLLGGTTSATSPTRSGKASDCLTRTGKPVFQTTILRLREHSEASGPYPIQTKTLIFYTQAPTTPPKGICESLIPPHHNHPFVAQGTFNRRLEMLSMLSRPILRGQPGHSQPWPPVAATRSLSLCLARACCLPHRAAPAWPVFQAFRLHSSRVQARKKRKVLSTEKMDVNIRANGPAEEQRDGVAIRERRGASNHTLQRRSLLDPPLPPGYCHPGWFHDSISDTSLLQPLDMGGDQDFNCNYQRAVYREALKRNEDDSNDDSHDFWKQYNIRHALLTIKRHGMK</sequence>
<proteinExistence type="predicted"/>